<reference evidence="8 9" key="1">
    <citation type="submission" date="2015-01" db="EMBL/GenBank/DDBJ databases">
        <title>The Genome Sequence of Exophiala mesophila CBS40295.</title>
        <authorList>
            <consortium name="The Broad Institute Genomics Platform"/>
            <person name="Cuomo C."/>
            <person name="de Hoog S."/>
            <person name="Gorbushina A."/>
            <person name="Stielow B."/>
            <person name="Teixiera M."/>
            <person name="Abouelleil A."/>
            <person name="Chapman S.B."/>
            <person name="Priest M."/>
            <person name="Young S.K."/>
            <person name="Wortman J."/>
            <person name="Nusbaum C."/>
            <person name="Birren B."/>
        </authorList>
    </citation>
    <scope>NUCLEOTIDE SEQUENCE [LARGE SCALE GENOMIC DNA]</scope>
    <source>
        <strain evidence="8 9">CBS 40295</strain>
    </source>
</reference>
<dbReference type="AlphaFoldDB" id="A0A0D1XPP4"/>
<dbReference type="GO" id="GO:0070072">
    <property type="term" value="P:vacuolar proton-transporting V-type ATPase complex assembly"/>
    <property type="evidence" value="ECO:0007669"/>
    <property type="project" value="UniProtKB-UniRule"/>
</dbReference>
<name>A0A0D1XPP4_EXOME</name>
<feature type="compositionally biased region" description="Polar residues" evidence="7">
    <location>
        <begin position="19"/>
        <end position="28"/>
    </location>
</feature>
<evidence type="ECO:0000256" key="3">
    <source>
        <dbReference type="ARBA" id="ARBA00022989"/>
    </source>
</evidence>
<dbReference type="OMA" id="AMKEDQT"/>
<gene>
    <name evidence="8" type="ORF">PV10_07413</name>
</gene>
<dbReference type="HAMAP" id="MF_03058">
    <property type="entry name" value="VMA21"/>
    <property type="match status" value="1"/>
</dbReference>
<dbReference type="HOGENOM" id="CLU_154717_1_1_1"/>
<evidence type="ECO:0000256" key="7">
    <source>
        <dbReference type="SAM" id="MobiDB-lite"/>
    </source>
</evidence>
<comment type="similarity">
    <text evidence="6">Belongs to the VMA21 family.</text>
</comment>
<protein>
    <submittedName>
        <fullName evidence="8">Uncharacterized protein</fullName>
    </submittedName>
</protein>
<keyword evidence="9" id="KW-1185">Reference proteome</keyword>
<dbReference type="EMBL" id="KN847524">
    <property type="protein sequence ID" value="KIV90071.1"/>
    <property type="molecule type" value="Genomic_DNA"/>
</dbReference>
<dbReference type="Proteomes" id="UP000054302">
    <property type="component" value="Unassembled WGS sequence"/>
</dbReference>
<evidence type="ECO:0000256" key="1">
    <source>
        <dbReference type="ARBA" id="ARBA00022692"/>
    </source>
</evidence>
<dbReference type="PANTHER" id="PTHR31792:SF3">
    <property type="entry name" value="VACUOLAR ATPASE ASSEMBLY INTEGRAL MEMBRANE PROTEIN VMA21"/>
    <property type="match status" value="1"/>
</dbReference>
<dbReference type="InterPro" id="IPR019013">
    <property type="entry name" value="Vma21"/>
</dbReference>
<keyword evidence="4 6" id="KW-0472">Membrane</keyword>
<feature type="region of interest" description="Disordered" evidence="7">
    <location>
        <begin position="1"/>
        <end position="28"/>
    </location>
</feature>
<dbReference type="GO" id="GO:0033116">
    <property type="term" value="C:endoplasmic reticulum-Golgi intermediate compartment membrane"/>
    <property type="evidence" value="ECO:0007669"/>
    <property type="project" value="UniProtKB-SubCell"/>
</dbReference>
<dbReference type="GO" id="GO:0005789">
    <property type="term" value="C:endoplasmic reticulum membrane"/>
    <property type="evidence" value="ECO:0007669"/>
    <property type="project" value="UniProtKB-SubCell"/>
</dbReference>
<dbReference type="OrthoDB" id="160405at2759"/>
<dbReference type="RefSeq" id="XP_016221645.1">
    <property type="nucleotide sequence ID" value="XM_016372313.1"/>
</dbReference>
<evidence type="ECO:0000256" key="6">
    <source>
        <dbReference type="HAMAP-Rule" id="MF_03058"/>
    </source>
</evidence>
<comment type="function">
    <text evidence="6">Required for the assembly of the V0 complex of the vacuolar ATPase (V-ATPase) in the endoplasmic reticulum.</text>
</comment>
<evidence type="ECO:0000256" key="5">
    <source>
        <dbReference type="ARBA" id="ARBA00023329"/>
    </source>
</evidence>
<accession>A0A0D1XPP4</accession>
<dbReference type="GO" id="GO:0012507">
    <property type="term" value="C:ER to Golgi transport vesicle membrane"/>
    <property type="evidence" value="ECO:0007669"/>
    <property type="project" value="UniProtKB-SubCell"/>
</dbReference>
<keyword evidence="5 6" id="KW-0968">Cytoplasmic vesicle</keyword>
<comment type="subcellular location">
    <subcellularLocation>
        <location evidence="6">Endoplasmic reticulum membrane</location>
        <topology evidence="6">Multi-pass membrane protein</topology>
    </subcellularLocation>
    <subcellularLocation>
        <location evidence="6">Endoplasmic reticulum-Golgi intermediate compartment membrane</location>
        <topology evidence="6">Multi-pass membrane protein</topology>
    </subcellularLocation>
    <subcellularLocation>
        <location evidence="6">Cytoplasmic vesicle</location>
        <location evidence="6">COPII-coated vesicle membrane</location>
        <topology evidence="6">Multi-pass membrane protein</topology>
    </subcellularLocation>
</comment>
<organism evidence="8 9">
    <name type="scientific">Exophiala mesophila</name>
    <name type="common">Black yeast-like fungus</name>
    <dbReference type="NCBI Taxonomy" id="212818"/>
    <lineage>
        <taxon>Eukaryota</taxon>
        <taxon>Fungi</taxon>
        <taxon>Dikarya</taxon>
        <taxon>Ascomycota</taxon>
        <taxon>Pezizomycotina</taxon>
        <taxon>Eurotiomycetes</taxon>
        <taxon>Chaetothyriomycetidae</taxon>
        <taxon>Chaetothyriales</taxon>
        <taxon>Herpotrichiellaceae</taxon>
        <taxon>Exophiala</taxon>
    </lineage>
</organism>
<dbReference type="GeneID" id="27325258"/>
<keyword evidence="2 6" id="KW-0256">Endoplasmic reticulum</keyword>
<dbReference type="STRING" id="212818.A0A0D1XPP4"/>
<dbReference type="Pfam" id="PF09446">
    <property type="entry name" value="VMA21"/>
    <property type="match status" value="1"/>
</dbReference>
<dbReference type="VEuPathDB" id="FungiDB:PV10_07413"/>
<feature type="transmembrane region" description="Helical" evidence="6">
    <location>
        <begin position="70"/>
        <end position="91"/>
    </location>
</feature>
<keyword evidence="3 6" id="KW-1133">Transmembrane helix</keyword>
<dbReference type="PANTHER" id="PTHR31792">
    <property type="entry name" value="VACUOLAR ATPASE ASSEMBLY INTEGRAL MEMBRANE PROTEIN VMA21"/>
    <property type="match status" value="1"/>
</dbReference>
<evidence type="ECO:0000313" key="8">
    <source>
        <dbReference type="EMBL" id="KIV90071.1"/>
    </source>
</evidence>
<sequence>MSNRRTTPGEKVVSELQGGPSTADQVSDTSPAVPAYVIYKLLFFTAAMVCVPIGSYFLTLNVIFRGNASYAGAFAAIMANVVLVGYIIAAVREDQSEKIEQEKLKKAQ</sequence>
<feature type="transmembrane region" description="Helical" evidence="6">
    <location>
        <begin position="41"/>
        <end position="64"/>
    </location>
</feature>
<proteinExistence type="inferred from homology"/>
<evidence type="ECO:0000256" key="4">
    <source>
        <dbReference type="ARBA" id="ARBA00023136"/>
    </source>
</evidence>
<comment type="caution">
    <text evidence="6">Lacks conserved residue(s) required for the propagation of feature annotation.</text>
</comment>
<evidence type="ECO:0000313" key="9">
    <source>
        <dbReference type="Proteomes" id="UP000054302"/>
    </source>
</evidence>
<keyword evidence="1 6" id="KW-0812">Transmembrane</keyword>
<evidence type="ECO:0000256" key="2">
    <source>
        <dbReference type="ARBA" id="ARBA00022824"/>
    </source>
</evidence>